<comment type="caution">
    <text evidence="1">The sequence shown here is derived from an EMBL/GenBank/DDBJ whole genome shotgun (WGS) entry which is preliminary data.</text>
</comment>
<name>A0ACC1R920_9HYPO</name>
<dbReference type="EMBL" id="JANAKD010000002">
    <property type="protein sequence ID" value="KAJ3499773.1"/>
    <property type="molecule type" value="Genomic_DNA"/>
</dbReference>
<organism evidence="1 2">
    <name type="scientific">Lecanicillium saksenae</name>
    <dbReference type="NCBI Taxonomy" id="468837"/>
    <lineage>
        <taxon>Eukaryota</taxon>
        <taxon>Fungi</taxon>
        <taxon>Dikarya</taxon>
        <taxon>Ascomycota</taxon>
        <taxon>Pezizomycotina</taxon>
        <taxon>Sordariomycetes</taxon>
        <taxon>Hypocreomycetidae</taxon>
        <taxon>Hypocreales</taxon>
        <taxon>Cordycipitaceae</taxon>
        <taxon>Lecanicillium</taxon>
    </lineage>
</organism>
<proteinExistence type="predicted"/>
<protein>
    <submittedName>
        <fullName evidence="1">Uncharacterized protein</fullName>
    </submittedName>
</protein>
<reference evidence="1" key="1">
    <citation type="submission" date="2022-07" db="EMBL/GenBank/DDBJ databases">
        <title>Genome Sequence of Lecanicillium saksenae.</title>
        <authorList>
            <person name="Buettner E."/>
        </authorList>
    </citation>
    <scope>NUCLEOTIDE SEQUENCE</scope>
    <source>
        <strain evidence="1">VT-O1</strain>
    </source>
</reference>
<evidence type="ECO:0000313" key="1">
    <source>
        <dbReference type="EMBL" id="KAJ3499773.1"/>
    </source>
</evidence>
<keyword evidence="2" id="KW-1185">Reference proteome</keyword>
<sequence>MEQQEQPRLLQRRVATAPTLLQPLPKTSHLAERSEREVDTIFHHANAKVISLVALSNQTFSLESTSRDTIGPWQSHFERTIAIGSLRLYRAPGSVAFLSCGSVLQPIFPKSQCWSMEENGSKFILQIRPPSYWRIELAPQNSVAPVGGTDTSLRDCFESVLLLDKTPCPFKESVPISLPAESLSVKKRRPWKPLRSYPSEPILTRDGEICGDTAVPEEGLGKEPITEAQNELDKELAQGVYDERAASDQVITTPEPPEDTTLRSNEGVKMSAAEVTEGDNKASAIDEHALPITCRETAVAAKKKEAISHPQPIQDTLAEASCTDTDEKRDVRRRYTIGSSWHDAEMDALIQTTSKNLPEGLKGLEEAAVDESSQNEIPTPDQVMVFENTLPPPDVIHQVASGQGQRPRLRRKEPTDRNSCQMTETEKTRLDNRSDSSNMPSKTIVLLFYAVFGILILAFKTVAMAIIGWWRAGNITRYNETRQEPSNAVDQQLEDDDMES</sequence>
<dbReference type="Proteomes" id="UP001148737">
    <property type="component" value="Unassembled WGS sequence"/>
</dbReference>
<accession>A0ACC1R920</accession>
<evidence type="ECO:0000313" key="2">
    <source>
        <dbReference type="Proteomes" id="UP001148737"/>
    </source>
</evidence>
<gene>
    <name evidence="1" type="ORF">NLG97_g71</name>
</gene>